<evidence type="ECO:0000313" key="9">
    <source>
        <dbReference type="EMBL" id="QSG06076.1"/>
    </source>
</evidence>
<sequence>MTETILSSYVDIGTIGSIPGQMSFEEQPEFARQVADLNNYGQALNSCETVEEVVSLTIEAVSLLFDFESTTFVELREGEPEVRESTHPGHSPGDAPGAIARTAVESGKTTIETGQAARVHEDSAVKAALAVPATIVDDVVVVLVVRTSTDENVGDRHTTPLEMLASHAATAISNIRSRQQLERARTDLAKRKELIELYDRLLRHDLGNDLQVISGFADILAEQLDGEHERYAEKIHRAARSSNDLIQRVGDLVSTLEAEAEPQPRDLDAVLEAVVETVRLQYESLTVEFDPTAFEYRVYGGDLLDSVFQNVLSNAAVHNEGEVTVSMSVEATPSDVTVVMADDGSGIPGQVREDLFEMGEKGPDSTGTGLGLGFVRALTESYGGSVGVADSESGGAKFRISLQRV</sequence>
<dbReference type="InterPro" id="IPR036890">
    <property type="entry name" value="HATPase_C_sf"/>
</dbReference>
<evidence type="ECO:0000256" key="4">
    <source>
        <dbReference type="ARBA" id="ARBA00022679"/>
    </source>
</evidence>
<dbReference type="PRINTS" id="PR00344">
    <property type="entry name" value="BCTRLSENSOR"/>
</dbReference>
<dbReference type="InterPro" id="IPR004358">
    <property type="entry name" value="Sig_transdc_His_kin-like_C"/>
</dbReference>
<dbReference type="InterPro" id="IPR050736">
    <property type="entry name" value="Sensor_HK_Regulatory"/>
</dbReference>
<dbReference type="SUPFAM" id="SSF55874">
    <property type="entry name" value="ATPase domain of HSP90 chaperone/DNA topoisomerase II/histidine kinase"/>
    <property type="match status" value="1"/>
</dbReference>
<dbReference type="SUPFAM" id="SSF55781">
    <property type="entry name" value="GAF domain-like"/>
    <property type="match status" value="1"/>
</dbReference>
<protein>
    <recommendedName>
        <fullName evidence="2">histidine kinase</fullName>
        <ecNumber evidence="2">2.7.13.3</ecNumber>
    </recommendedName>
</protein>
<keyword evidence="3" id="KW-0597">Phosphoprotein</keyword>
<dbReference type="AlphaFoldDB" id="A0A897N6T0"/>
<dbReference type="PROSITE" id="PS50109">
    <property type="entry name" value="HIS_KIN"/>
    <property type="match status" value="1"/>
</dbReference>
<evidence type="ECO:0000256" key="5">
    <source>
        <dbReference type="ARBA" id="ARBA00022777"/>
    </source>
</evidence>
<reference evidence="9" key="1">
    <citation type="submission" date="2020-11" db="EMBL/GenBank/DDBJ databases">
        <title>Carbohydrate-dependent, anaerobic sulfur respiration: A novel catabolism in halophilic archaea.</title>
        <authorList>
            <person name="Sorokin D.Y."/>
            <person name="Messina E."/>
            <person name="Smedile F."/>
            <person name="La Cono V."/>
            <person name="Hallsworth J.E."/>
            <person name="Yakimov M.M."/>
        </authorList>
    </citation>
    <scope>NUCLEOTIDE SEQUENCE</scope>
    <source>
        <strain evidence="9">HSR12-1</strain>
    </source>
</reference>
<keyword evidence="6" id="KW-0902">Two-component regulatory system</keyword>
<feature type="domain" description="Histidine kinase" evidence="8">
    <location>
        <begin position="201"/>
        <end position="405"/>
    </location>
</feature>
<accession>A0A897N6T0</accession>
<dbReference type="SUPFAM" id="SSF47384">
    <property type="entry name" value="Homodimeric domain of signal transducing histidine kinase"/>
    <property type="match status" value="1"/>
</dbReference>
<feature type="compositionally biased region" description="Basic and acidic residues" evidence="7">
    <location>
        <begin position="76"/>
        <end position="87"/>
    </location>
</feature>
<dbReference type="CDD" id="cd00075">
    <property type="entry name" value="HATPase"/>
    <property type="match status" value="1"/>
</dbReference>
<feature type="region of interest" description="Disordered" evidence="7">
    <location>
        <begin position="76"/>
        <end position="97"/>
    </location>
</feature>
<name>A0A897N6T0_9EURY</name>
<evidence type="ECO:0000313" key="10">
    <source>
        <dbReference type="Proteomes" id="UP000663525"/>
    </source>
</evidence>
<dbReference type="InterPro" id="IPR003018">
    <property type="entry name" value="GAF"/>
</dbReference>
<dbReference type="Gene3D" id="3.30.565.10">
    <property type="entry name" value="Histidine kinase-like ATPase, C-terminal domain"/>
    <property type="match status" value="1"/>
</dbReference>
<dbReference type="InterPro" id="IPR003661">
    <property type="entry name" value="HisK_dim/P_dom"/>
</dbReference>
<keyword evidence="5 9" id="KW-0418">Kinase</keyword>
<dbReference type="Gene3D" id="3.30.450.40">
    <property type="match status" value="1"/>
</dbReference>
<evidence type="ECO:0000259" key="8">
    <source>
        <dbReference type="PROSITE" id="PS50109"/>
    </source>
</evidence>
<dbReference type="EMBL" id="CP064787">
    <property type="protein sequence ID" value="QSG06076.1"/>
    <property type="molecule type" value="Genomic_DNA"/>
</dbReference>
<dbReference type="Proteomes" id="UP000663525">
    <property type="component" value="Chromosome"/>
</dbReference>
<dbReference type="Pfam" id="PF02518">
    <property type="entry name" value="HATPase_c"/>
    <property type="match status" value="1"/>
</dbReference>
<proteinExistence type="predicted"/>
<dbReference type="SMART" id="SM00387">
    <property type="entry name" value="HATPase_c"/>
    <property type="match status" value="1"/>
</dbReference>
<dbReference type="Pfam" id="PF00512">
    <property type="entry name" value="HisKA"/>
    <property type="match status" value="1"/>
</dbReference>
<dbReference type="EC" id="2.7.13.3" evidence="2"/>
<organism evidence="9 10">
    <name type="scientific">Halapricum desulfuricans</name>
    <dbReference type="NCBI Taxonomy" id="2841257"/>
    <lineage>
        <taxon>Archaea</taxon>
        <taxon>Methanobacteriati</taxon>
        <taxon>Methanobacteriota</taxon>
        <taxon>Stenosarchaea group</taxon>
        <taxon>Halobacteria</taxon>
        <taxon>Halobacteriales</taxon>
        <taxon>Haloarculaceae</taxon>
        <taxon>Halapricum</taxon>
    </lineage>
</organism>
<keyword evidence="4" id="KW-0808">Transferase</keyword>
<dbReference type="GO" id="GO:0000155">
    <property type="term" value="F:phosphorelay sensor kinase activity"/>
    <property type="evidence" value="ECO:0007669"/>
    <property type="project" value="InterPro"/>
</dbReference>
<dbReference type="PANTHER" id="PTHR43711">
    <property type="entry name" value="TWO-COMPONENT HISTIDINE KINASE"/>
    <property type="match status" value="1"/>
</dbReference>
<dbReference type="InterPro" id="IPR005467">
    <property type="entry name" value="His_kinase_dom"/>
</dbReference>
<evidence type="ECO:0000256" key="7">
    <source>
        <dbReference type="SAM" id="MobiDB-lite"/>
    </source>
</evidence>
<dbReference type="InterPro" id="IPR036097">
    <property type="entry name" value="HisK_dim/P_sf"/>
</dbReference>
<evidence type="ECO:0000256" key="3">
    <source>
        <dbReference type="ARBA" id="ARBA00022553"/>
    </source>
</evidence>
<dbReference type="Pfam" id="PF13492">
    <property type="entry name" value="GAF_3"/>
    <property type="match status" value="1"/>
</dbReference>
<dbReference type="InterPro" id="IPR003594">
    <property type="entry name" value="HATPase_dom"/>
</dbReference>
<evidence type="ECO:0000256" key="6">
    <source>
        <dbReference type="ARBA" id="ARBA00023012"/>
    </source>
</evidence>
<evidence type="ECO:0000256" key="2">
    <source>
        <dbReference type="ARBA" id="ARBA00012438"/>
    </source>
</evidence>
<evidence type="ECO:0000256" key="1">
    <source>
        <dbReference type="ARBA" id="ARBA00000085"/>
    </source>
</evidence>
<comment type="catalytic activity">
    <reaction evidence="1">
        <text>ATP + protein L-histidine = ADP + protein N-phospho-L-histidine.</text>
        <dbReference type="EC" id="2.7.13.3"/>
    </reaction>
</comment>
<dbReference type="PANTHER" id="PTHR43711:SF1">
    <property type="entry name" value="HISTIDINE KINASE 1"/>
    <property type="match status" value="1"/>
</dbReference>
<dbReference type="InterPro" id="IPR029016">
    <property type="entry name" value="GAF-like_dom_sf"/>
</dbReference>
<gene>
    <name evidence="9" type="ORF">HSR121_1740</name>
</gene>